<evidence type="ECO:0000259" key="9">
    <source>
        <dbReference type="SMART" id="SM00563"/>
    </source>
</evidence>
<evidence type="ECO:0000256" key="3">
    <source>
        <dbReference type="ARBA" id="ARBA00022516"/>
    </source>
</evidence>
<dbReference type="PANTHER" id="PTHR10434">
    <property type="entry name" value="1-ACYL-SN-GLYCEROL-3-PHOSPHATE ACYLTRANSFERASE"/>
    <property type="match status" value="1"/>
</dbReference>
<evidence type="ECO:0000256" key="7">
    <source>
        <dbReference type="RuleBase" id="RU361267"/>
    </source>
</evidence>
<dbReference type="GO" id="GO:0016020">
    <property type="term" value="C:membrane"/>
    <property type="evidence" value="ECO:0007669"/>
    <property type="project" value="InterPro"/>
</dbReference>
<dbReference type="GO" id="GO:0006654">
    <property type="term" value="P:phosphatidic acid biosynthetic process"/>
    <property type="evidence" value="ECO:0007669"/>
    <property type="project" value="TreeGrafter"/>
</dbReference>
<dbReference type="EC" id="2.3.1.51" evidence="7"/>
<proteinExistence type="inferred from homology"/>
<accession>A0A7S1C311</accession>
<comment type="catalytic activity">
    <reaction evidence="7">
        <text>a 1-acyl-sn-glycero-3-phosphate + an acyl-CoA = a 1,2-diacyl-sn-glycero-3-phosphate + CoA</text>
        <dbReference type="Rhea" id="RHEA:19709"/>
        <dbReference type="ChEBI" id="CHEBI:57287"/>
        <dbReference type="ChEBI" id="CHEBI:57970"/>
        <dbReference type="ChEBI" id="CHEBI:58342"/>
        <dbReference type="ChEBI" id="CHEBI:58608"/>
        <dbReference type="EC" id="2.3.1.51"/>
    </reaction>
</comment>
<organism evidence="10">
    <name type="scientific">Corethron hystrix</name>
    <dbReference type="NCBI Taxonomy" id="216773"/>
    <lineage>
        <taxon>Eukaryota</taxon>
        <taxon>Sar</taxon>
        <taxon>Stramenopiles</taxon>
        <taxon>Ochrophyta</taxon>
        <taxon>Bacillariophyta</taxon>
        <taxon>Coscinodiscophyceae</taxon>
        <taxon>Corethrophycidae</taxon>
        <taxon>Corethrales</taxon>
        <taxon>Corethraceae</taxon>
        <taxon>Corethron</taxon>
    </lineage>
</organism>
<keyword evidence="7" id="KW-0594">Phospholipid biosynthesis</keyword>
<keyword evidence="5 7" id="KW-0443">Lipid metabolism</keyword>
<evidence type="ECO:0000256" key="2">
    <source>
        <dbReference type="ARBA" id="ARBA00008655"/>
    </source>
</evidence>
<comment type="pathway">
    <text evidence="1">Lipid metabolism.</text>
</comment>
<name>A0A7S1C311_9STRA</name>
<keyword evidence="8" id="KW-0472">Membrane</keyword>
<keyword evidence="6 7" id="KW-0012">Acyltransferase</keyword>
<feature type="transmembrane region" description="Helical" evidence="8">
    <location>
        <begin position="33"/>
        <end position="51"/>
    </location>
</feature>
<sequence length="372" mass="40685">MALYLPPSPHRRVRRRNICPTSSRSSPVHLPPAMFLLVIFASAGRVAPFHLRTLTTARPSRSGTAVDFLQQTSPLLFLSSTSPSADMGLSPPSAAHSDVSSSKVYGGRRFVIRTPAGSINLFGAYFGFLSIVLGLVWGVALLTCSIFYKVTGGRFDRMKKIPVFCSHVWGTALLAFSRSMPVVENRQVLTDLYKANKTAMFIANHNSWMDIPFMGSTIGWRNYKIVAKKELLNVPILGAAISLGGNVVVDRKNRKSQLLTLRTGVRWLKNGVHLCTFPEGTRSKTGRLLPFKRGAFKMAVVAGVPIVPLSIVGSADIMPLKWMFPVVNARRIPGKVVVHPPIESVGKTEDELVTAVREAILSGLPEESRPIV</sequence>
<dbReference type="EMBL" id="HBFR01043129">
    <property type="protein sequence ID" value="CAD8904348.1"/>
    <property type="molecule type" value="Transcribed_RNA"/>
</dbReference>
<dbReference type="Pfam" id="PF01553">
    <property type="entry name" value="Acyltransferase"/>
    <property type="match status" value="1"/>
</dbReference>
<dbReference type="AlphaFoldDB" id="A0A7S1C311"/>
<dbReference type="PANTHER" id="PTHR10434:SF64">
    <property type="entry name" value="1-ACYL-SN-GLYCEROL-3-PHOSPHATE ACYLTRANSFERASE-RELATED"/>
    <property type="match status" value="1"/>
</dbReference>
<dbReference type="CDD" id="cd07989">
    <property type="entry name" value="LPLAT_AGPAT-like"/>
    <property type="match status" value="1"/>
</dbReference>
<evidence type="ECO:0000256" key="5">
    <source>
        <dbReference type="ARBA" id="ARBA00023098"/>
    </source>
</evidence>
<keyword evidence="8" id="KW-1133">Transmembrane helix</keyword>
<keyword evidence="4 7" id="KW-0808">Transferase</keyword>
<comment type="similarity">
    <text evidence="2 7">Belongs to the 1-acyl-sn-glycerol-3-phosphate acyltransferase family.</text>
</comment>
<evidence type="ECO:0000313" key="10">
    <source>
        <dbReference type="EMBL" id="CAD8904348.1"/>
    </source>
</evidence>
<keyword evidence="3 7" id="KW-0444">Lipid biosynthesis</keyword>
<evidence type="ECO:0000256" key="1">
    <source>
        <dbReference type="ARBA" id="ARBA00005189"/>
    </source>
</evidence>
<feature type="transmembrane region" description="Helical" evidence="8">
    <location>
        <begin position="122"/>
        <end position="148"/>
    </location>
</feature>
<keyword evidence="7" id="KW-1208">Phospholipid metabolism</keyword>
<dbReference type="GO" id="GO:0003841">
    <property type="term" value="F:1-acylglycerol-3-phosphate O-acyltransferase activity"/>
    <property type="evidence" value="ECO:0007669"/>
    <property type="project" value="UniProtKB-UniRule"/>
</dbReference>
<dbReference type="NCBIfam" id="TIGR00530">
    <property type="entry name" value="AGP_acyltrn"/>
    <property type="match status" value="1"/>
</dbReference>
<protein>
    <recommendedName>
        <fullName evidence="7">1-acyl-sn-glycerol-3-phosphate acyltransferase</fullName>
        <ecNumber evidence="7">2.3.1.51</ecNumber>
    </recommendedName>
</protein>
<keyword evidence="8" id="KW-0812">Transmembrane</keyword>
<comment type="domain">
    <text evidence="7">The HXXXXD motif is essential for acyltransferase activity and may constitute the binding site for the phosphate moiety of the glycerol-3-phosphate.</text>
</comment>
<dbReference type="InterPro" id="IPR002123">
    <property type="entry name" value="Plipid/glycerol_acylTrfase"/>
</dbReference>
<dbReference type="SMART" id="SM00563">
    <property type="entry name" value="PlsC"/>
    <property type="match status" value="1"/>
</dbReference>
<gene>
    <name evidence="10" type="ORF">CHYS00102_LOCUS31568</name>
</gene>
<dbReference type="SUPFAM" id="SSF69593">
    <property type="entry name" value="Glycerol-3-phosphate (1)-acyltransferase"/>
    <property type="match status" value="1"/>
</dbReference>
<dbReference type="InterPro" id="IPR004552">
    <property type="entry name" value="AGP_acyltrans"/>
</dbReference>
<reference evidence="10" key="1">
    <citation type="submission" date="2021-01" db="EMBL/GenBank/DDBJ databases">
        <authorList>
            <person name="Corre E."/>
            <person name="Pelletier E."/>
            <person name="Niang G."/>
            <person name="Scheremetjew M."/>
            <person name="Finn R."/>
            <person name="Kale V."/>
            <person name="Holt S."/>
            <person name="Cochrane G."/>
            <person name="Meng A."/>
            <person name="Brown T."/>
            <person name="Cohen L."/>
        </authorList>
    </citation>
    <scope>NUCLEOTIDE SEQUENCE</scope>
    <source>
        <strain evidence="10">308</strain>
    </source>
</reference>
<evidence type="ECO:0000256" key="8">
    <source>
        <dbReference type="SAM" id="Phobius"/>
    </source>
</evidence>
<evidence type="ECO:0000256" key="6">
    <source>
        <dbReference type="ARBA" id="ARBA00023315"/>
    </source>
</evidence>
<evidence type="ECO:0000256" key="4">
    <source>
        <dbReference type="ARBA" id="ARBA00022679"/>
    </source>
</evidence>
<feature type="domain" description="Phospholipid/glycerol acyltransferase" evidence="9">
    <location>
        <begin position="199"/>
        <end position="314"/>
    </location>
</feature>